<name>A0AAC8XIU1_9ALTE</name>
<feature type="signal peptide" evidence="2">
    <location>
        <begin position="1"/>
        <end position="18"/>
    </location>
</feature>
<evidence type="ECO:0000256" key="1">
    <source>
        <dbReference type="SAM" id="Phobius"/>
    </source>
</evidence>
<accession>A0AAC8XIU1</accession>
<keyword evidence="2" id="KW-0732">Signal</keyword>
<evidence type="ECO:0008006" key="5">
    <source>
        <dbReference type="Google" id="ProtNLM"/>
    </source>
</evidence>
<dbReference type="Proteomes" id="UP000061468">
    <property type="component" value="Chromosome"/>
</dbReference>
<feature type="transmembrane region" description="Helical" evidence="1">
    <location>
        <begin position="175"/>
        <end position="197"/>
    </location>
</feature>
<keyword evidence="1" id="KW-0812">Transmembrane</keyword>
<reference evidence="3 4" key="1">
    <citation type="submission" date="2015-12" db="EMBL/GenBank/DDBJ databases">
        <title>Intraspecies pangenome expansion in the marine bacterium Alteromonas.</title>
        <authorList>
            <person name="Lopez-Perez M."/>
            <person name="Rodriguez-Valera F."/>
        </authorList>
    </citation>
    <scope>NUCLEOTIDE SEQUENCE [LARGE SCALE GENOMIC DNA]</scope>
    <source>
        <strain evidence="3 4">UM8</strain>
    </source>
</reference>
<dbReference type="EMBL" id="CP013928">
    <property type="protein sequence ID" value="AMJ78268.1"/>
    <property type="molecule type" value="Genomic_DNA"/>
</dbReference>
<dbReference type="AlphaFoldDB" id="A0AAC8XIU1"/>
<gene>
    <name evidence="3" type="ORF">AV942_08190</name>
</gene>
<evidence type="ECO:0000256" key="2">
    <source>
        <dbReference type="SAM" id="SignalP"/>
    </source>
</evidence>
<organism evidence="3 4">
    <name type="scientific">Alteromonas mediterranea</name>
    <dbReference type="NCBI Taxonomy" id="314275"/>
    <lineage>
        <taxon>Bacteria</taxon>
        <taxon>Pseudomonadati</taxon>
        <taxon>Pseudomonadota</taxon>
        <taxon>Gammaproteobacteria</taxon>
        <taxon>Alteromonadales</taxon>
        <taxon>Alteromonadaceae</taxon>
        <taxon>Alteromonas/Salinimonas group</taxon>
        <taxon>Alteromonas</taxon>
    </lineage>
</organism>
<evidence type="ECO:0000313" key="4">
    <source>
        <dbReference type="Proteomes" id="UP000061468"/>
    </source>
</evidence>
<proteinExistence type="predicted"/>
<sequence length="203" mass="22168">MKKLVLAIFSVLSFTANAAVIELDFSDTFANYGNQFDSGTVSAENGGKTLSMFGNNWVAFEGVYNITADTILQVTFSSSQIGELHGFGFDNDVVFDSVDDYKNGENRYFQFAGTQTFGVQDYNTYSVPNTLETFTVEVGKFLTGTFSQLVFINDQDKSGANAQSSYSISTSDSNFVASVNGPGVLTLMLMSLTLMFASKRNRK</sequence>
<evidence type="ECO:0000313" key="3">
    <source>
        <dbReference type="EMBL" id="AMJ78268.1"/>
    </source>
</evidence>
<feature type="chain" id="PRO_5042069846" description="PEP-CTERM sorting domain-containing protein" evidence="2">
    <location>
        <begin position="19"/>
        <end position="203"/>
    </location>
</feature>
<keyword evidence="1" id="KW-0472">Membrane</keyword>
<dbReference type="RefSeq" id="WP_015066905.1">
    <property type="nucleotide sequence ID" value="NZ_CAXGIV010000002.1"/>
</dbReference>
<protein>
    <recommendedName>
        <fullName evidence="5">PEP-CTERM sorting domain-containing protein</fullName>
    </recommendedName>
</protein>
<keyword evidence="1" id="KW-1133">Transmembrane helix</keyword>